<evidence type="ECO:0000259" key="5">
    <source>
        <dbReference type="Pfam" id="PF10566"/>
    </source>
</evidence>
<dbReference type="Gene3D" id="2.70.98.10">
    <property type="match status" value="1"/>
</dbReference>
<keyword evidence="4" id="KW-0732">Signal</keyword>
<dbReference type="Proteomes" id="UP000541352">
    <property type="component" value="Unassembled WGS sequence"/>
</dbReference>
<dbReference type="Pfam" id="PF10566">
    <property type="entry name" value="Glyco_hydro_97"/>
    <property type="match status" value="1"/>
</dbReference>
<keyword evidence="8" id="KW-0326">Glycosidase</keyword>
<dbReference type="Pfam" id="PF14508">
    <property type="entry name" value="GH97_N"/>
    <property type="match status" value="1"/>
</dbReference>
<evidence type="ECO:0000259" key="7">
    <source>
        <dbReference type="Pfam" id="PF14509"/>
    </source>
</evidence>
<evidence type="ECO:0000256" key="2">
    <source>
        <dbReference type="ARBA" id="ARBA00011245"/>
    </source>
</evidence>
<comment type="cofactor">
    <cofactor evidence="1">
        <name>Ca(2+)</name>
        <dbReference type="ChEBI" id="CHEBI:29108"/>
    </cofactor>
</comment>
<dbReference type="InterPro" id="IPR013785">
    <property type="entry name" value="Aldolase_TIM"/>
</dbReference>
<dbReference type="SUPFAM" id="SSF51445">
    <property type="entry name" value="(Trans)glycosidases"/>
    <property type="match status" value="1"/>
</dbReference>
<protein>
    <submittedName>
        <fullName evidence="8">Alpha-glucosidase</fullName>
        <ecNumber evidence="8">3.2.1.20</ecNumber>
    </submittedName>
</protein>
<comment type="caution">
    <text evidence="8">The sequence shown here is derived from an EMBL/GenBank/DDBJ whole genome shotgun (WGS) entry which is preliminary data.</text>
</comment>
<dbReference type="InterPro" id="IPR014718">
    <property type="entry name" value="GH-type_carb-bd"/>
</dbReference>
<evidence type="ECO:0000256" key="1">
    <source>
        <dbReference type="ARBA" id="ARBA00001913"/>
    </source>
</evidence>
<proteinExistence type="predicted"/>
<feature type="domain" description="Glycosyl-hydrolase 97 C-terminal oligomerisation" evidence="7">
    <location>
        <begin position="541"/>
        <end position="637"/>
    </location>
</feature>
<feature type="signal peptide" evidence="4">
    <location>
        <begin position="1"/>
        <end position="21"/>
    </location>
</feature>
<dbReference type="Gene3D" id="3.20.20.70">
    <property type="entry name" value="Aldolase class I"/>
    <property type="match status" value="1"/>
</dbReference>
<dbReference type="EMBL" id="JACIBY010000003">
    <property type="protein sequence ID" value="MBB3837778.1"/>
    <property type="molecule type" value="Genomic_DNA"/>
</dbReference>
<organism evidence="8 9">
    <name type="scientific">Runella defluvii</name>
    <dbReference type="NCBI Taxonomy" id="370973"/>
    <lineage>
        <taxon>Bacteria</taxon>
        <taxon>Pseudomonadati</taxon>
        <taxon>Bacteroidota</taxon>
        <taxon>Cytophagia</taxon>
        <taxon>Cytophagales</taxon>
        <taxon>Spirosomataceae</taxon>
        <taxon>Runella</taxon>
    </lineage>
</organism>
<feature type="chain" id="PRO_5031288411" evidence="4">
    <location>
        <begin position="22"/>
        <end position="639"/>
    </location>
</feature>
<dbReference type="GO" id="GO:0030246">
    <property type="term" value="F:carbohydrate binding"/>
    <property type="evidence" value="ECO:0007669"/>
    <property type="project" value="InterPro"/>
</dbReference>
<dbReference type="InterPro" id="IPR052720">
    <property type="entry name" value="Glycosyl_hydrolase_97"/>
</dbReference>
<dbReference type="InterPro" id="IPR019563">
    <property type="entry name" value="GH97_catalytic"/>
</dbReference>
<dbReference type="InterPro" id="IPR029483">
    <property type="entry name" value="GH97_C"/>
</dbReference>
<reference evidence="8 9" key="1">
    <citation type="submission" date="2020-08" db="EMBL/GenBank/DDBJ databases">
        <title>Genomic Encyclopedia of Type Strains, Phase IV (KMG-IV): sequencing the most valuable type-strain genomes for metagenomic binning, comparative biology and taxonomic classification.</title>
        <authorList>
            <person name="Goeker M."/>
        </authorList>
    </citation>
    <scope>NUCLEOTIDE SEQUENCE [LARGE SCALE GENOMIC DNA]</scope>
    <source>
        <strain evidence="8 9">DSM 17976</strain>
    </source>
</reference>
<dbReference type="GO" id="GO:0004558">
    <property type="term" value="F:alpha-1,4-glucosidase activity"/>
    <property type="evidence" value="ECO:0007669"/>
    <property type="project" value="UniProtKB-EC"/>
</dbReference>
<evidence type="ECO:0000256" key="4">
    <source>
        <dbReference type="SAM" id="SignalP"/>
    </source>
</evidence>
<evidence type="ECO:0000313" key="9">
    <source>
        <dbReference type="Proteomes" id="UP000541352"/>
    </source>
</evidence>
<accession>A0A7W6EPS6</accession>
<dbReference type="Pfam" id="PF14509">
    <property type="entry name" value="GH97_C"/>
    <property type="match status" value="1"/>
</dbReference>
<gene>
    <name evidence="8" type="ORF">FHS57_001775</name>
</gene>
<keyword evidence="3" id="KW-0106">Calcium</keyword>
<comment type="subunit">
    <text evidence="2">Monomer.</text>
</comment>
<feature type="domain" description="Glycosyl-hydrolase 97 N-terminal" evidence="6">
    <location>
        <begin position="33"/>
        <end position="292"/>
    </location>
</feature>
<dbReference type="AlphaFoldDB" id="A0A7W6EPS6"/>
<evidence type="ECO:0000256" key="3">
    <source>
        <dbReference type="ARBA" id="ARBA00022837"/>
    </source>
</evidence>
<dbReference type="RefSeq" id="WP_183972594.1">
    <property type="nucleotide sequence ID" value="NZ_JACIBY010000003.1"/>
</dbReference>
<keyword evidence="9" id="KW-1185">Reference proteome</keyword>
<dbReference type="PANTHER" id="PTHR35803:SF3">
    <property type="entry name" value="ALPHA-GLUCOSIDASE"/>
    <property type="match status" value="1"/>
</dbReference>
<dbReference type="InterPro" id="IPR029486">
    <property type="entry name" value="GH97_N"/>
</dbReference>
<evidence type="ECO:0000259" key="6">
    <source>
        <dbReference type="Pfam" id="PF14508"/>
    </source>
</evidence>
<sequence length="639" mass="73144">MAQKSTLLLFLTLLLHQMAWGQTGVLENTRTTIQSPDKNLSCHVYQKQASDGRRSIFYTVTYKNRSVISESALDIQLDNHLSELAMALKVDKTQNWCEDLTFIKTETSKQDTTWKPLYGERSVIRDHFEAATLSFQKASNADYKMQIQIRAYNEGIALRYFFPENPKGSYYQIKAENTEFALPSGSIAYYTQWAQGKYSSLPLKDWVDDCERPLTLKLSEGLYVSLAEAAMTDYSRGKFKLHPSKPNSILVSLDDKVDAITYFGTPWRVIMVAETPGKLIENNDILLNLNPPASNDKSKGWGDWSWVKPGKIIREMTLTTEGAKTAIDFAQQRGLQYILFDWKWYGPALTWDSDATQVKAPIDMPAVVQYGKERGVGIWLYVNKQALVKQSDEIFPLFQKWGIKGVKFGFVQVGSHRWTVWVEEMIKKCAENQLMVNVHDDWRPTGEMRMFPNLMTAEGIRGNEEMPDATHNVTLPFTRYIGGAADYTICYFDKRIKTTHAHQLAMAAVYYSPLQTLYWYDKPALYEGEPELEFWKQIPTSWDETRVLQGEIGQYITTARRSGNDWFIGTMTNNDARILEIKFDFLPKGKKYQAKIYSDDDTVTTKTKVGIQTQEIDAKSVLKVNLKASGGQAIWLKEM</sequence>
<dbReference type="EC" id="3.2.1.20" evidence="8"/>
<feature type="domain" description="Glycosyl-hydrolase 97 catalytic" evidence="5">
    <location>
        <begin position="315"/>
        <end position="460"/>
    </location>
</feature>
<keyword evidence="8" id="KW-0378">Hydrolase</keyword>
<dbReference type="InterPro" id="IPR017853">
    <property type="entry name" value="GH"/>
</dbReference>
<dbReference type="PANTHER" id="PTHR35803">
    <property type="entry name" value="GLUCAN 1,4-ALPHA-GLUCOSIDASE SUSB-RELATED"/>
    <property type="match status" value="1"/>
</dbReference>
<evidence type="ECO:0000313" key="8">
    <source>
        <dbReference type="EMBL" id="MBB3837778.1"/>
    </source>
</evidence>
<name>A0A7W6EPS6_9BACT</name>